<dbReference type="AlphaFoldDB" id="B7IS02"/>
<dbReference type="GO" id="GO:0044027">
    <property type="term" value="P:negative regulation of gene expression via chromosomal CpG island methylation"/>
    <property type="evidence" value="ECO:0007669"/>
    <property type="project" value="TreeGrafter"/>
</dbReference>
<evidence type="ECO:0000256" key="1">
    <source>
        <dbReference type="ARBA" id="ARBA00022603"/>
    </source>
</evidence>
<dbReference type="InterPro" id="IPR018117">
    <property type="entry name" value="C5_DNA_meth_AS"/>
</dbReference>
<dbReference type="InterPro" id="IPR001525">
    <property type="entry name" value="C5_MeTfrase"/>
</dbReference>
<dbReference type="GO" id="GO:0003677">
    <property type="term" value="F:DNA binding"/>
    <property type="evidence" value="ECO:0007669"/>
    <property type="project" value="TreeGrafter"/>
</dbReference>
<dbReference type="REBASE" id="19650">
    <property type="entry name" value="M2.BceGORF5354P"/>
</dbReference>
<organism evidence="8 9">
    <name type="scientific">Bacillus cereus (strain G9842)</name>
    <dbReference type="NCBI Taxonomy" id="405531"/>
    <lineage>
        <taxon>Bacteria</taxon>
        <taxon>Bacillati</taxon>
        <taxon>Bacillota</taxon>
        <taxon>Bacilli</taxon>
        <taxon>Bacillales</taxon>
        <taxon>Bacillaceae</taxon>
        <taxon>Bacillus</taxon>
        <taxon>Bacillus cereus group</taxon>
    </lineage>
</organism>
<dbReference type="HOGENOM" id="CLU_006958_2_1_9"/>
<protein>
    <recommendedName>
        <fullName evidence="7">Cytosine-specific methyltransferase</fullName>
        <ecNumber evidence="7">2.1.1.37</ecNumber>
    </recommendedName>
</protein>
<dbReference type="GO" id="GO:0003886">
    <property type="term" value="F:DNA (cytosine-5-)-methyltransferase activity"/>
    <property type="evidence" value="ECO:0007669"/>
    <property type="project" value="UniProtKB-EC"/>
</dbReference>
<comment type="similarity">
    <text evidence="5 6">Belongs to the class I-like SAM-binding methyltransferase superfamily. C5-methyltransferase family.</text>
</comment>
<evidence type="ECO:0000256" key="3">
    <source>
        <dbReference type="ARBA" id="ARBA00022691"/>
    </source>
</evidence>
<dbReference type="EMBL" id="CP001186">
    <property type="protein sequence ID" value="ACK95857.1"/>
    <property type="molecule type" value="Genomic_DNA"/>
</dbReference>
<gene>
    <name evidence="8" type="ordered locus">BCG9842_B5354</name>
</gene>
<dbReference type="InterPro" id="IPR050390">
    <property type="entry name" value="C5-Methyltransferase"/>
</dbReference>
<dbReference type="PANTHER" id="PTHR10629:SF52">
    <property type="entry name" value="DNA (CYTOSINE-5)-METHYLTRANSFERASE 1"/>
    <property type="match status" value="1"/>
</dbReference>
<comment type="catalytic activity">
    <reaction evidence="7">
        <text>a 2'-deoxycytidine in DNA + S-adenosyl-L-methionine = a 5-methyl-2'-deoxycytidine in DNA + S-adenosyl-L-homocysteine + H(+)</text>
        <dbReference type="Rhea" id="RHEA:13681"/>
        <dbReference type="Rhea" id="RHEA-COMP:11369"/>
        <dbReference type="Rhea" id="RHEA-COMP:11370"/>
        <dbReference type="ChEBI" id="CHEBI:15378"/>
        <dbReference type="ChEBI" id="CHEBI:57856"/>
        <dbReference type="ChEBI" id="CHEBI:59789"/>
        <dbReference type="ChEBI" id="CHEBI:85452"/>
        <dbReference type="ChEBI" id="CHEBI:85454"/>
        <dbReference type="EC" id="2.1.1.37"/>
    </reaction>
</comment>
<keyword evidence="4" id="KW-0680">Restriction system</keyword>
<evidence type="ECO:0000256" key="2">
    <source>
        <dbReference type="ARBA" id="ARBA00022679"/>
    </source>
</evidence>
<sequence>MKVISLFSGAGGLDLGFVQAGHQIIWANDIDKDAVETYKKNLGNHIVLKDLKEVDTNDIPDADIVIGGFPCQGFSVANRNRGTGDERNTLYLEMLRVIRDKKPTFFVAENVKGILSLDKGSVIKMICKDFENAGYKVKYKLFNLADYGVPQKRERVIFIGVRNDMNFEYEFPMPTHEENPTFDLFNQNALQRWVSISEVLAGLPEPSEDSKILNHVCSNYKIIENKNFTGHRMINPDKPSPTILARGNGKGGVVVIHHPSNTRRMSVRETAIIQGFPMDFEFIGSKTSCYRQIGNAVPPIFGKQIAIQFNQFG</sequence>
<dbReference type="PRINTS" id="PR00105">
    <property type="entry name" value="C5METTRFRASE"/>
</dbReference>
<dbReference type="PROSITE" id="PS00094">
    <property type="entry name" value="C5_MTASE_1"/>
    <property type="match status" value="1"/>
</dbReference>
<dbReference type="PANTHER" id="PTHR10629">
    <property type="entry name" value="CYTOSINE-SPECIFIC METHYLTRANSFERASE"/>
    <property type="match status" value="1"/>
</dbReference>
<dbReference type="KEGG" id="bcg:BCG9842_B5354"/>
<dbReference type="PROSITE" id="PS51679">
    <property type="entry name" value="SAM_MT_C5"/>
    <property type="match status" value="1"/>
</dbReference>
<dbReference type="RefSeq" id="WP_000864805.1">
    <property type="nucleotide sequence ID" value="NC_011772.1"/>
</dbReference>
<dbReference type="Gene3D" id="3.40.50.150">
    <property type="entry name" value="Vaccinia Virus protein VP39"/>
    <property type="match status" value="1"/>
</dbReference>
<keyword evidence="3 5" id="KW-0949">S-adenosyl-L-methionine</keyword>
<accession>B7IS02</accession>
<evidence type="ECO:0000313" key="8">
    <source>
        <dbReference type="EMBL" id="ACK95857.1"/>
    </source>
</evidence>
<dbReference type="SUPFAM" id="SSF53335">
    <property type="entry name" value="S-adenosyl-L-methionine-dependent methyltransferases"/>
    <property type="match status" value="1"/>
</dbReference>
<keyword evidence="1 5" id="KW-0489">Methyltransferase</keyword>
<evidence type="ECO:0000256" key="7">
    <source>
        <dbReference type="RuleBase" id="RU000417"/>
    </source>
</evidence>
<dbReference type="Gene3D" id="3.90.120.10">
    <property type="entry name" value="DNA Methylase, subunit A, domain 2"/>
    <property type="match status" value="1"/>
</dbReference>
<proteinExistence type="inferred from homology"/>
<feature type="active site" evidence="5">
    <location>
        <position position="71"/>
    </location>
</feature>
<dbReference type="InterPro" id="IPR029063">
    <property type="entry name" value="SAM-dependent_MTases_sf"/>
</dbReference>
<evidence type="ECO:0000256" key="4">
    <source>
        <dbReference type="ARBA" id="ARBA00022747"/>
    </source>
</evidence>
<reference evidence="8 9" key="1">
    <citation type="submission" date="2008-10" db="EMBL/GenBank/DDBJ databases">
        <title>Genome sequence of Bacillus cereus G9842.</title>
        <authorList>
            <person name="Dodson R.J."/>
            <person name="Durkin A.S."/>
            <person name="Rosovitz M.J."/>
            <person name="Rasko D.A."/>
            <person name="Hoffmaster A."/>
            <person name="Ravel J."/>
            <person name="Sutton G."/>
        </authorList>
    </citation>
    <scope>NUCLEOTIDE SEQUENCE [LARGE SCALE GENOMIC DNA]</scope>
    <source>
        <strain evidence="8 9">G9842</strain>
    </source>
</reference>
<evidence type="ECO:0000256" key="5">
    <source>
        <dbReference type="PROSITE-ProRule" id="PRU01016"/>
    </source>
</evidence>
<keyword evidence="2 5" id="KW-0808">Transferase</keyword>
<evidence type="ECO:0000313" key="9">
    <source>
        <dbReference type="Proteomes" id="UP000006744"/>
    </source>
</evidence>
<evidence type="ECO:0000256" key="6">
    <source>
        <dbReference type="RuleBase" id="RU000416"/>
    </source>
</evidence>
<name>B7IS02_BACC2</name>
<dbReference type="NCBIfam" id="TIGR00675">
    <property type="entry name" value="dcm"/>
    <property type="match status" value="1"/>
</dbReference>
<dbReference type="GO" id="GO:0009307">
    <property type="term" value="P:DNA restriction-modification system"/>
    <property type="evidence" value="ECO:0007669"/>
    <property type="project" value="UniProtKB-KW"/>
</dbReference>
<dbReference type="Proteomes" id="UP000006744">
    <property type="component" value="Chromosome"/>
</dbReference>
<dbReference type="Pfam" id="PF00145">
    <property type="entry name" value="DNA_methylase"/>
    <property type="match status" value="1"/>
</dbReference>
<dbReference type="GO" id="GO:0032259">
    <property type="term" value="P:methylation"/>
    <property type="evidence" value="ECO:0007669"/>
    <property type="project" value="UniProtKB-KW"/>
</dbReference>
<dbReference type="EC" id="2.1.1.37" evidence="7"/>
<dbReference type="CDD" id="cd00315">
    <property type="entry name" value="Cyt_C5_DNA_methylase"/>
    <property type="match status" value="1"/>
</dbReference>